<comment type="caution">
    <text evidence="1">The sequence shown here is derived from an EMBL/GenBank/DDBJ whole genome shotgun (WGS) entry which is preliminary data.</text>
</comment>
<organism evidence="1 2">
    <name type="scientific">Brachionus plicatilis</name>
    <name type="common">Marine rotifer</name>
    <name type="synonym">Brachionus muelleri</name>
    <dbReference type="NCBI Taxonomy" id="10195"/>
    <lineage>
        <taxon>Eukaryota</taxon>
        <taxon>Metazoa</taxon>
        <taxon>Spiralia</taxon>
        <taxon>Gnathifera</taxon>
        <taxon>Rotifera</taxon>
        <taxon>Eurotatoria</taxon>
        <taxon>Monogononta</taxon>
        <taxon>Pseudotrocha</taxon>
        <taxon>Ploima</taxon>
        <taxon>Brachionidae</taxon>
        <taxon>Brachionus</taxon>
    </lineage>
</organism>
<dbReference type="Proteomes" id="UP000276133">
    <property type="component" value="Unassembled WGS sequence"/>
</dbReference>
<sequence length="204" mass="24037">MENLEILILPVSQATIIVPKMDMKKIRPNGTEQDVTDESGELFTHSSLGSFRYQLSSSNSSKTRQRSKLQFKIRSKNFTARKFFRHKVRIVIALLRLVDCAFDKFKLCITLKKNFMRIQQNQKMDNITELVQDTFSAPTDSDKVIFNKDYYKAKKEARILKLIKFFYNYWEVLKNLKKRFLFSKKIVLVNKIVADLINKVHCNL</sequence>
<accession>A0A3M7PS09</accession>
<evidence type="ECO:0000313" key="2">
    <source>
        <dbReference type="Proteomes" id="UP000276133"/>
    </source>
</evidence>
<gene>
    <name evidence="1" type="ORF">BpHYR1_044602</name>
</gene>
<dbReference type="OrthoDB" id="10547300at2759"/>
<dbReference type="AlphaFoldDB" id="A0A3M7PS09"/>
<name>A0A3M7PS09_BRAPC</name>
<dbReference type="EMBL" id="REGN01009109">
    <property type="protein sequence ID" value="RNA01937.1"/>
    <property type="molecule type" value="Genomic_DNA"/>
</dbReference>
<proteinExistence type="predicted"/>
<keyword evidence="2" id="KW-1185">Reference proteome</keyword>
<evidence type="ECO:0000313" key="1">
    <source>
        <dbReference type="EMBL" id="RNA01937.1"/>
    </source>
</evidence>
<reference evidence="1 2" key="1">
    <citation type="journal article" date="2018" name="Sci. Rep.">
        <title>Genomic signatures of local adaptation to the degree of environmental predictability in rotifers.</title>
        <authorList>
            <person name="Franch-Gras L."/>
            <person name="Hahn C."/>
            <person name="Garcia-Roger E.M."/>
            <person name="Carmona M.J."/>
            <person name="Serra M."/>
            <person name="Gomez A."/>
        </authorList>
    </citation>
    <scope>NUCLEOTIDE SEQUENCE [LARGE SCALE GENOMIC DNA]</scope>
    <source>
        <strain evidence="1">HYR1</strain>
    </source>
</reference>
<protein>
    <submittedName>
        <fullName evidence="1">Uncharacterized protein</fullName>
    </submittedName>
</protein>